<feature type="region of interest" description="Disordered" evidence="1">
    <location>
        <begin position="116"/>
        <end position="140"/>
    </location>
</feature>
<evidence type="ECO:0000256" key="1">
    <source>
        <dbReference type="SAM" id="MobiDB-lite"/>
    </source>
</evidence>
<comment type="caution">
    <text evidence="2">The sequence shown here is derived from an EMBL/GenBank/DDBJ whole genome shotgun (WGS) entry which is preliminary data.</text>
</comment>
<gene>
    <name evidence="2" type="ORF">GCM10022381_33130</name>
</gene>
<dbReference type="Proteomes" id="UP001501803">
    <property type="component" value="Unassembled WGS sequence"/>
</dbReference>
<name>A0ABP7KXW4_9MICO</name>
<evidence type="ECO:0000313" key="3">
    <source>
        <dbReference type="Proteomes" id="UP001501803"/>
    </source>
</evidence>
<dbReference type="EMBL" id="BAABCN010000012">
    <property type="protein sequence ID" value="GAA3888623.1"/>
    <property type="molecule type" value="Genomic_DNA"/>
</dbReference>
<keyword evidence="3" id="KW-1185">Reference proteome</keyword>
<evidence type="ECO:0000313" key="2">
    <source>
        <dbReference type="EMBL" id="GAA3888623.1"/>
    </source>
</evidence>
<reference evidence="3" key="1">
    <citation type="journal article" date="2019" name="Int. J. Syst. Evol. Microbiol.">
        <title>The Global Catalogue of Microorganisms (GCM) 10K type strain sequencing project: providing services to taxonomists for standard genome sequencing and annotation.</title>
        <authorList>
            <consortium name="The Broad Institute Genomics Platform"/>
            <consortium name="The Broad Institute Genome Sequencing Center for Infectious Disease"/>
            <person name="Wu L."/>
            <person name="Ma J."/>
        </authorList>
    </citation>
    <scope>NUCLEOTIDE SEQUENCE [LARGE SCALE GENOMIC DNA]</scope>
    <source>
        <strain evidence="3">JCM 17021</strain>
    </source>
</reference>
<organism evidence="2 3">
    <name type="scientific">Leifsonia kafniensis</name>
    <dbReference type="NCBI Taxonomy" id="475957"/>
    <lineage>
        <taxon>Bacteria</taxon>
        <taxon>Bacillati</taxon>
        <taxon>Actinomycetota</taxon>
        <taxon>Actinomycetes</taxon>
        <taxon>Micrococcales</taxon>
        <taxon>Microbacteriaceae</taxon>
        <taxon>Leifsonia</taxon>
    </lineage>
</organism>
<proteinExistence type="predicted"/>
<protein>
    <submittedName>
        <fullName evidence="2">Uncharacterized protein</fullName>
    </submittedName>
</protein>
<accession>A0ABP7KXW4</accession>
<sequence length="140" mass="15409">MTISLVEEAARDRVETSRVDFQTQPKSKDWLARSRDAASCVGCSSINEMVICLRDACSQARALLDHREGEEGGPFSVMNFRDGLRSLENEVAGLREKWEGRIGWNGAGDPAKTMVALKGTGRPGRRGNRGQGFAGDPWRK</sequence>